<protein>
    <recommendedName>
        <fullName evidence="4">Lipoprotein</fullName>
    </recommendedName>
</protein>
<evidence type="ECO:0000256" key="1">
    <source>
        <dbReference type="SAM" id="Phobius"/>
    </source>
</evidence>
<evidence type="ECO:0000313" key="3">
    <source>
        <dbReference type="Proteomes" id="UP000239250"/>
    </source>
</evidence>
<keyword evidence="1" id="KW-1133">Transmembrane helix</keyword>
<evidence type="ECO:0008006" key="4">
    <source>
        <dbReference type="Google" id="ProtNLM"/>
    </source>
</evidence>
<accession>A0A2S0NKF0</accession>
<dbReference type="InterPro" id="IPR018247">
    <property type="entry name" value="EF_Hand_1_Ca_BS"/>
</dbReference>
<name>A0A2S0NKF0_9MOLU</name>
<keyword evidence="1" id="KW-0812">Transmembrane</keyword>
<evidence type="ECO:0000313" key="2">
    <source>
        <dbReference type="EMBL" id="AVP49489.1"/>
    </source>
</evidence>
<proteinExistence type="predicted"/>
<dbReference type="Proteomes" id="UP000239250">
    <property type="component" value="Chromosome"/>
</dbReference>
<feature type="transmembrane region" description="Helical" evidence="1">
    <location>
        <begin position="1300"/>
        <end position="1320"/>
    </location>
</feature>
<dbReference type="EMBL" id="CP027019">
    <property type="protein sequence ID" value="AVP49489.1"/>
    <property type="molecule type" value="Genomic_DNA"/>
</dbReference>
<organism evidence="2 3">
    <name type="scientific">Williamsoniiplasma luminosum</name>
    <dbReference type="NCBI Taxonomy" id="214888"/>
    <lineage>
        <taxon>Bacteria</taxon>
        <taxon>Bacillati</taxon>
        <taxon>Mycoplasmatota</taxon>
        <taxon>Mollicutes</taxon>
        <taxon>Entomoplasmatales</taxon>
        <taxon>Williamsoniiplasma</taxon>
    </lineage>
</organism>
<dbReference type="RefSeq" id="WP_303662077.1">
    <property type="nucleotide sequence ID" value="NZ_CP027019.1"/>
</dbReference>
<sequence length="1442" mass="165616">MKKILSILGIFTLATTTCVSVISCENFKVIENQIEQKATDPNTETQNLYALKNTESVDPTYPTMSKDVSWQTPEAGREAYGTSITDTKEDYWYFDFSSFAKSKQDLLNNYKSITLRGSSKIFMNHLPPSESWSTNFTKEFGLENISGSDYLTVYEYWRSESPHVGNSNGNNHIRSYIKLSWYEENYIRIDAKALAHAQGNILTYYYTKNQVNISGIDINSKIIDWNLSNSKFVNKMRSNIDISTSTSRFLNSDLNKTISVNGGEEISNKQKIKDAVKSRIDASFTIMELPTNTTLEAEWRRRIDFDNPTIEYPEAKTGVAQNKIKIIFKDFLFDEHSNKFTHEFEIPITLMFDEEGLKNKMANAFSEPFVFSSDTSSDINSEKDVAFGGRVESNKSRIEKEIKLRLRNVFPTGIQKEYIKYNSIYDSKNQTVKIVFKGSTDEDLINQGQLIEFVVLKVVIKLSNKYYAQTTIERMEVEPTKIVDSSSSENKLKDDVPSFELNGHVFTYHNSVTLRFAANEDGSEILKVGGFEVPVLNHIYQIELKDLREFTTDVNAEPSIYNIEVLKKERKNGKIVLIPTLNILIKIDGITASLDGEWVGWKPNKHPSKPEYYQQWLMTEPYIMVDGKREPNPKYRPDLNPITGTIPTRVFIKDPNKKYIFASDPLDNEGMLINDTNSNLDKRQYGYIAEAAVATSGIKHEELEETLKNGTISKIERVELNPQTMEEIGSRKEIPKSEAEFSKEGLYHYIIYQNNNVINDGGVSIQGIYANDISPSEGSTIHKLFFIRADPKDQFKSFMDMKEIKENGLVSLFEDTTQFRHLKDFLFHKGVTAQELSNLNYEQTISVWYQYITKTVRNQNAAPTIKYKNLKDLGSLDTLKVNQTEVSGLLNDLRSHVKTILSKIEANKKEPLQEGLDYVITNSLSSNTMISNLKLEELIVNVQNPHKDTTIYIKALATSLTIEGQNEFKLINDFSFPKNNNEWLDLNKVTFIDYEKNFSNYDINSIKRWIAEEVSRQIKDSAGAITGYGYKDDYVITLNNTNVDIMDDIQNIEKFLNNNLNTMKINVKSVDTSKKIKGSNSFTLKNNFSYPLAPERKTDISKLFWKTDLGKLEDSNDNDVIDKEEIWDKLLQVNKIDLNVYDNLKSSLFLMKVTQLTNIEFKVAMTAKDNPSYEGSVSLRYESEKNVDAKLKKVDIAELFTKNNLGTIEDINTNGVIDKKEIWDKLLDVNKIDLKVWDDLKIEMFNFEITTSQLNYYFLKTTVKENERYYGESNSKFYSEYPIGFEDKGKDKSIISKKDLAWIIPLIFCLIGLGIGYYFLNKHRKKNSNKGIIKQKNENVKYIPDMFQILDLGKIKANDEGIVDNFQLWNSLLSANKMEIDELNIHDFKMRYSKKTFNAILESTNINKYNGSVEIAFSTNWGNKIKIKKGKVVLNKNTKGKK</sequence>
<dbReference type="PROSITE" id="PS51257">
    <property type="entry name" value="PROKAR_LIPOPROTEIN"/>
    <property type="match status" value="1"/>
</dbReference>
<dbReference type="PROSITE" id="PS00018">
    <property type="entry name" value="EF_HAND_1"/>
    <property type="match status" value="2"/>
</dbReference>
<keyword evidence="1" id="KW-0472">Membrane</keyword>
<reference evidence="3" key="1">
    <citation type="submission" date="2018-02" db="EMBL/GenBank/DDBJ databases">
        <title>Firefly genomes illuminate parallel origins of bioluminescence in beetles.</title>
        <authorList>
            <person name="Fallon T.R."/>
            <person name="Lower S.E.S."/>
            <person name="Behringer M."/>
            <person name="Weng J.-K."/>
        </authorList>
    </citation>
    <scope>NUCLEOTIDE SEQUENCE [LARGE SCALE GENOMIC DNA]</scope>
</reference>
<gene>
    <name evidence="2" type="ORF">C5T88_02840</name>
</gene>